<proteinExistence type="predicted"/>
<sequence>MSTPARFPSAAEPNRCAEPLAASKAVLLTTAEALEEEMRWLRPEDEAVVDQGGTSNVVNIHYEPEELEVEHM</sequence>
<organism evidence="1 2">
    <name type="scientific">Sphaerodactylus townsendi</name>
    <dbReference type="NCBI Taxonomy" id="933632"/>
    <lineage>
        <taxon>Eukaryota</taxon>
        <taxon>Metazoa</taxon>
        <taxon>Chordata</taxon>
        <taxon>Craniata</taxon>
        <taxon>Vertebrata</taxon>
        <taxon>Euteleostomi</taxon>
        <taxon>Lepidosauria</taxon>
        <taxon>Squamata</taxon>
        <taxon>Bifurcata</taxon>
        <taxon>Gekkota</taxon>
        <taxon>Sphaerodactylidae</taxon>
        <taxon>Sphaerodactylus</taxon>
    </lineage>
</organism>
<protein>
    <submittedName>
        <fullName evidence="1">Uncharacterized protein</fullName>
    </submittedName>
</protein>
<accession>A0ACB8ELH8</accession>
<keyword evidence="2" id="KW-1185">Reference proteome</keyword>
<evidence type="ECO:0000313" key="1">
    <source>
        <dbReference type="EMBL" id="KAH7993571.1"/>
    </source>
</evidence>
<reference evidence="1" key="1">
    <citation type="submission" date="2021-08" db="EMBL/GenBank/DDBJ databases">
        <title>The first chromosome-level gecko genome reveals the dynamic sex chromosomes of Neotropical dwarf geckos (Sphaerodactylidae: Sphaerodactylus).</title>
        <authorList>
            <person name="Pinto B.J."/>
            <person name="Keating S.E."/>
            <person name="Gamble T."/>
        </authorList>
    </citation>
    <scope>NUCLEOTIDE SEQUENCE</scope>
    <source>
        <strain evidence="1">TG3544</strain>
    </source>
</reference>
<comment type="caution">
    <text evidence="1">The sequence shown here is derived from an EMBL/GenBank/DDBJ whole genome shotgun (WGS) entry which is preliminary data.</text>
</comment>
<dbReference type="Proteomes" id="UP000827872">
    <property type="component" value="Linkage Group LG03"/>
</dbReference>
<evidence type="ECO:0000313" key="2">
    <source>
        <dbReference type="Proteomes" id="UP000827872"/>
    </source>
</evidence>
<gene>
    <name evidence="1" type="ORF">K3G42_031463</name>
</gene>
<name>A0ACB8ELH8_9SAUR</name>
<dbReference type="EMBL" id="CM037616">
    <property type="protein sequence ID" value="KAH7993571.1"/>
    <property type="molecule type" value="Genomic_DNA"/>
</dbReference>